<evidence type="ECO:0000259" key="6">
    <source>
        <dbReference type="PROSITE" id="PS50090"/>
    </source>
</evidence>
<dbReference type="InterPro" id="IPR009057">
    <property type="entry name" value="Homeodomain-like_sf"/>
</dbReference>
<dbReference type="GO" id="GO:0000978">
    <property type="term" value="F:RNA polymerase II cis-regulatory region sequence-specific DNA binding"/>
    <property type="evidence" value="ECO:0007669"/>
    <property type="project" value="TreeGrafter"/>
</dbReference>
<evidence type="ECO:0000259" key="7">
    <source>
        <dbReference type="PROSITE" id="PS51294"/>
    </source>
</evidence>
<feature type="compositionally biased region" description="Low complexity" evidence="5">
    <location>
        <begin position="160"/>
        <end position="172"/>
    </location>
</feature>
<reference evidence="8" key="1">
    <citation type="submission" date="2016-10" db="EMBL/GenBank/DDBJ databases">
        <authorList>
            <person name="Benchimol M."/>
            <person name="Almeida L.G."/>
            <person name="Vasconcelos A.T."/>
            <person name="Perreira-Neves A."/>
            <person name="Rosa I.A."/>
            <person name="Tasca T."/>
            <person name="Bogo M.R."/>
            <person name="de Souza W."/>
        </authorList>
    </citation>
    <scope>NUCLEOTIDE SEQUENCE [LARGE SCALE GENOMIC DNA]</scope>
    <source>
        <strain evidence="8">K</strain>
    </source>
</reference>
<evidence type="ECO:0000256" key="1">
    <source>
        <dbReference type="ARBA" id="ARBA00023015"/>
    </source>
</evidence>
<dbReference type="EMBL" id="MLAK01000778">
    <property type="protein sequence ID" value="OHT04873.1"/>
    <property type="molecule type" value="Genomic_DNA"/>
</dbReference>
<dbReference type="SMART" id="SM00717">
    <property type="entry name" value="SANT"/>
    <property type="match status" value="2"/>
</dbReference>
<feature type="domain" description="Myb-like" evidence="6">
    <location>
        <begin position="23"/>
        <end position="74"/>
    </location>
</feature>
<proteinExistence type="predicted"/>
<feature type="domain" description="Myb-like" evidence="6">
    <location>
        <begin position="75"/>
        <end position="121"/>
    </location>
</feature>
<keyword evidence="9" id="KW-1185">Reference proteome</keyword>
<dbReference type="RefSeq" id="XP_068358009.1">
    <property type="nucleotide sequence ID" value="XM_068505622.1"/>
</dbReference>
<keyword evidence="3" id="KW-0804">Transcription</keyword>
<sequence>MSTLVVKNLYQIDPTSSISLKNKQQLSRCKFTLVEDRRLSKLVHLYGEKNWEIIADLMRGRTVRQCRERWQHYLSPNVVNLPWTPEEDELLEQKFAEFGSSWKKIAEYFPNRNYIQLRNRFSLKKRQSERLSKRVFFAFSKGNVNGSANGGTGSSGGSSGYASSGGSSGATSPQELKKKRIKEPPEKMDEIVQNLIPNFDQEIVQDVVPNVDGEHPTELIDSVFGDLEPDFFNELESIIF</sequence>
<evidence type="ECO:0000256" key="5">
    <source>
        <dbReference type="SAM" id="MobiDB-lite"/>
    </source>
</evidence>
<feature type="region of interest" description="Disordered" evidence="5">
    <location>
        <begin position="147"/>
        <end position="184"/>
    </location>
</feature>
<feature type="domain" description="HTH myb-type" evidence="7">
    <location>
        <begin position="23"/>
        <end position="78"/>
    </location>
</feature>
<dbReference type="GO" id="GO:0042795">
    <property type="term" value="P:snRNA transcription by RNA polymerase II"/>
    <property type="evidence" value="ECO:0007669"/>
    <property type="project" value="TreeGrafter"/>
</dbReference>
<keyword evidence="4" id="KW-0539">Nucleus</keyword>
<dbReference type="VEuPathDB" id="TrichDB:TRFO_27546"/>
<evidence type="ECO:0000313" key="9">
    <source>
        <dbReference type="Proteomes" id="UP000179807"/>
    </source>
</evidence>
<dbReference type="Gene3D" id="1.10.10.60">
    <property type="entry name" value="Homeodomain-like"/>
    <property type="match status" value="2"/>
</dbReference>
<dbReference type="InterPro" id="IPR051575">
    <property type="entry name" value="Myb-like_DNA-bd"/>
</dbReference>
<dbReference type="AlphaFoldDB" id="A0A1J4K0C5"/>
<dbReference type="PROSITE" id="PS51294">
    <property type="entry name" value="HTH_MYB"/>
    <property type="match status" value="2"/>
</dbReference>
<dbReference type="GeneID" id="94840326"/>
<evidence type="ECO:0000313" key="8">
    <source>
        <dbReference type="EMBL" id="OHT04873.1"/>
    </source>
</evidence>
<dbReference type="Proteomes" id="UP000179807">
    <property type="component" value="Unassembled WGS sequence"/>
</dbReference>
<dbReference type="CDD" id="cd00167">
    <property type="entry name" value="SANT"/>
    <property type="match status" value="2"/>
</dbReference>
<dbReference type="GO" id="GO:0001006">
    <property type="term" value="F:RNA polymerase III type 3 promoter sequence-specific DNA binding"/>
    <property type="evidence" value="ECO:0007669"/>
    <property type="project" value="TreeGrafter"/>
</dbReference>
<name>A0A1J4K0C5_9EUKA</name>
<dbReference type="OrthoDB" id="2143914at2759"/>
<dbReference type="PROSITE" id="PS50090">
    <property type="entry name" value="MYB_LIKE"/>
    <property type="match status" value="2"/>
</dbReference>
<protein>
    <submittedName>
        <fullName evidence="8">Myb-like DNA-binding domain containing protein</fullName>
    </submittedName>
</protein>
<evidence type="ECO:0000256" key="4">
    <source>
        <dbReference type="ARBA" id="ARBA00023242"/>
    </source>
</evidence>
<accession>A0A1J4K0C5</accession>
<dbReference type="PANTHER" id="PTHR46621:SF1">
    <property type="entry name" value="SNRNA-ACTIVATING PROTEIN COMPLEX SUBUNIT 4"/>
    <property type="match status" value="1"/>
</dbReference>
<dbReference type="GO" id="GO:0042796">
    <property type="term" value="P:snRNA transcription by RNA polymerase III"/>
    <property type="evidence" value="ECO:0007669"/>
    <property type="project" value="TreeGrafter"/>
</dbReference>
<evidence type="ECO:0000256" key="2">
    <source>
        <dbReference type="ARBA" id="ARBA00023125"/>
    </source>
</evidence>
<evidence type="ECO:0000256" key="3">
    <source>
        <dbReference type="ARBA" id="ARBA00023163"/>
    </source>
</evidence>
<gene>
    <name evidence="8" type="ORF">TRFO_27546</name>
</gene>
<organism evidence="8 9">
    <name type="scientific">Tritrichomonas foetus</name>
    <dbReference type="NCBI Taxonomy" id="1144522"/>
    <lineage>
        <taxon>Eukaryota</taxon>
        <taxon>Metamonada</taxon>
        <taxon>Parabasalia</taxon>
        <taxon>Tritrichomonadida</taxon>
        <taxon>Tritrichomonadidae</taxon>
        <taxon>Tritrichomonas</taxon>
    </lineage>
</organism>
<dbReference type="InterPro" id="IPR017930">
    <property type="entry name" value="Myb_dom"/>
</dbReference>
<feature type="domain" description="HTH myb-type" evidence="7">
    <location>
        <begin position="82"/>
        <end position="129"/>
    </location>
</feature>
<dbReference type="SUPFAM" id="SSF46689">
    <property type="entry name" value="Homeodomain-like"/>
    <property type="match status" value="1"/>
</dbReference>
<dbReference type="Pfam" id="PF00249">
    <property type="entry name" value="Myb_DNA-binding"/>
    <property type="match status" value="2"/>
</dbReference>
<keyword evidence="2" id="KW-0238">DNA-binding</keyword>
<dbReference type="GO" id="GO:0019185">
    <property type="term" value="C:snRNA-activating protein complex"/>
    <property type="evidence" value="ECO:0007669"/>
    <property type="project" value="TreeGrafter"/>
</dbReference>
<dbReference type="PANTHER" id="PTHR46621">
    <property type="entry name" value="SNRNA-ACTIVATING PROTEIN COMPLEX SUBUNIT 4"/>
    <property type="match status" value="1"/>
</dbReference>
<dbReference type="InterPro" id="IPR001005">
    <property type="entry name" value="SANT/Myb"/>
</dbReference>
<keyword evidence="1" id="KW-0805">Transcription regulation</keyword>
<feature type="compositionally biased region" description="Gly residues" evidence="5">
    <location>
        <begin position="148"/>
        <end position="159"/>
    </location>
</feature>
<comment type="caution">
    <text evidence="8">The sequence shown here is derived from an EMBL/GenBank/DDBJ whole genome shotgun (WGS) entry which is preliminary data.</text>
</comment>